<feature type="site" description="Increases basicity of active site His" evidence="2">
    <location>
        <position position="144"/>
    </location>
</feature>
<organism evidence="4">
    <name type="scientific">Faucicola osloensis</name>
    <name type="common">Moraxella osloensis</name>
    <dbReference type="NCBI Taxonomy" id="34062"/>
    <lineage>
        <taxon>Bacteria</taxon>
        <taxon>Pseudomonadati</taxon>
        <taxon>Pseudomonadota</taxon>
        <taxon>Gammaproteobacteria</taxon>
        <taxon>Moraxellales</taxon>
        <taxon>Moraxellaceae</taxon>
        <taxon>Faucicola</taxon>
    </lineage>
</organism>
<sequence length="220" mass="23810">MSSNKILYAIYGASGFGRGVMPLARKQLSCLAAPDYELVFIDDGAISALINGHKVYNFEEFINLPAQDKYVAVAIANSRIREKLVLKLDLLGIKPWSVYADTMIKMDEVNIGEGAVLCNYVHFTSDIQIGNYFHANYFSYIAHDCVIGDFVTFAPRVSCNGNVHIEDHAYIGTGAVLRQGTPDKPLIIGKGAIVGMGAVVTKDVPAGITVVGNPAKILIK</sequence>
<dbReference type="CDD" id="cd03360">
    <property type="entry name" value="LbH_AT_putative"/>
    <property type="match status" value="1"/>
</dbReference>
<evidence type="ECO:0000259" key="3">
    <source>
        <dbReference type="Pfam" id="PF17836"/>
    </source>
</evidence>
<dbReference type="InterPro" id="IPR020019">
    <property type="entry name" value="AcTrfase_PglD-like"/>
</dbReference>
<evidence type="ECO:0000313" key="4">
    <source>
        <dbReference type="EMBL" id="QHG09529.1"/>
    </source>
</evidence>
<dbReference type="AlphaFoldDB" id="A0A6P1KBR2"/>
<accession>A0A6P1KBR2</accession>
<dbReference type="PANTHER" id="PTHR43300">
    <property type="entry name" value="ACETYLTRANSFERASE"/>
    <property type="match status" value="1"/>
</dbReference>
<evidence type="ECO:0000256" key="2">
    <source>
        <dbReference type="PIRSR" id="PIRSR620019-1"/>
    </source>
</evidence>
<proteinExistence type="inferred from homology"/>
<dbReference type="SUPFAM" id="SSF51161">
    <property type="entry name" value="Trimeric LpxA-like enzymes"/>
    <property type="match status" value="1"/>
</dbReference>
<dbReference type="InterPro" id="IPR050179">
    <property type="entry name" value="Trans_hexapeptide_repeat"/>
</dbReference>
<dbReference type="PANTHER" id="PTHR43300:SF7">
    <property type="entry name" value="UDP-N-ACETYLBACILLOSAMINE N-ACETYLTRANSFERASE"/>
    <property type="match status" value="1"/>
</dbReference>
<gene>
    <name evidence="4" type="ORF">GSF12_06255</name>
</gene>
<dbReference type="InterPro" id="IPR011004">
    <property type="entry name" value="Trimer_LpxA-like_sf"/>
</dbReference>
<dbReference type="InterPro" id="IPR041561">
    <property type="entry name" value="PglD_N"/>
</dbReference>
<dbReference type="Gene3D" id="2.160.10.10">
    <property type="entry name" value="Hexapeptide repeat proteins"/>
    <property type="match status" value="1"/>
</dbReference>
<evidence type="ECO:0000256" key="1">
    <source>
        <dbReference type="ARBA" id="ARBA00007274"/>
    </source>
</evidence>
<feature type="active site" description="Proton acceptor" evidence="2">
    <location>
        <position position="143"/>
    </location>
</feature>
<feature type="domain" description="PglD N-terminal" evidence="3">
    <location>
        <begin position="9"/>
        <end position="87"/>
    </location>
</feature>
<keyword evidence="4" id="KW-0808">Transferase</keyword>
<comment type="similarity">
    <text evidence="1">Belongs to the transferase hexapeptide repeat family.</text>
</comment>
<dbReference type="Gene3D" id="3.40.50.20">
    <property type="match status" value="1"/>
</dbReference>
<dbReference type="Pfam" id="PF17836">
    <property type="entry name" value="PglD_N"/>
    <property type="match status" value="1"/>
</dbReference>
<dbReference type="GO" id="GO:0016740">
    <property type="term" value="F:transferase activity"/>
    <property type="evidence" value="ECO:0007669"/>
    <property type="project" value="UniProtKB-KW"/>
</dbReference>
<name>A0A6P1KBR2_FAUOS</name>
<dbReference type="EMBL" id="CP047226">
    <property type="protein sequence ID" value="QHG09529.1"/>
    <property type="molecule type" value="Genomic_DNA"/>
</dbReference>
<protein>
    <submittedName>
        <fullName evidence="4">Acetyltransferase</fullName>
    </submittedName>
</protein>
<reference evidence="4" key="1">
    <citation type="journal article" date="2020" name="Microbiol. Resour. Announc.">
        <title>Complete Genome Sequence of Moraxella osloensis Strain YV1, Isolated from an Australian Wastewater Treatment Plant.</title>
        <authorList>
            <person name="Batinovic S."/>
            <person name="Rice D.T.F."/>
            <person name="Seviour R.J."/>
            <person name="Petrovski S."/>
        </authorList>
    </citation>
    <scope>NUCLEOTIDE SEQUENCE</scope>
    <source>
        <strain evidence="4">YV1</strain>
    </source>
</reference>
<dbReference type="NCBIfam" id="TIGR03570">
    <property type="entry name" value="NeuD_NnaD"/>
    <property type="match status" value="1"/>
</dbReference>